<reference evidence="1 2" key="1">
    <citation type="submission" date="2024-02" db="EMBL/GenBank/DDBJ databases">
        <authorList>
            <person name="Chen Y."/>
            <person name="Shah S."/>
            <person name="Dougan E. K."/>
            <person name="Thang M."/>
            <person name="Chan C."/>
        </authorList>
    </citation>
    <scope>NUCLEOTIDE SEQUENCE [LARGE SCALE GENOMIC DNA]</scope>
</reference>
<dbReference type="Proteomes" id="UP001642464">
    <property type="component" value="Unassembled WGS sequence"/>
</dbReference>
<evidence type="ECO:0000313" key="2">
    <source>
        <dbReference type="Proteomes" id="UP001642464"/>
    </source>
</evidence>
<evidence type="ECO:0000313" key="1">
    <source>
        <dbReference type="EMBL" id="CAK9020108.1"/>
    </source>
</evidence>
<keyword evidence="2" id="KW-1185">Reference proteome</keyword>
<gene>
    <name evidence="1" type="ORF">SCF082_LOCUS14790</name>
</gene>
<dbReference type="EMBL" id="CAXAMM010009354">
    <property type="protein sequence ID" value="CAK9020108.1"/>
    <property type="molecule type" value="Genomic_DNA"/>
</dbReference>
<feature type="non-terminal residue" evidence="1">
    <location>
        <position position="165"/>
    </location>
</feature>
<name>A0ABP0K0E6_9DINO</name>
<proteinExistence type="predicted"/>
<accession>A0ABP0K0E6</accession>
<protein>
    <submittedName>
        <fullName evidence="1">Uncharacterized protein</fullName>
    </submittedName>
</protein>
<comment type="caution">
    <text evidence="1">The sequence shown here is derived from an EMBL/GenBank/DDBJ whole genome shotgun (WGS) entry which is preliminary data.</text>
</comment>
<organism evidence="1 2">
    <name type="scientific">Durusdinium trenchii</name>
    <dbReference type="NCBI Taxonomy" id="1381693"/>
    <lineage>
        <taxon>Eukaryota</taxon>
        <taxon>Sar</taxon>
        <taxon>Alveolata</taxon>
        <taxon>Dinophyceae</taxon>
        <taxon>Suessiales</taxon>
        <taxon>Symbiodiniaceae</taxon>
        <taxon>Durusdinium</taxon>
    </lineage>
</organism>
<sequence length="165" mass="19322">MAQSVEQQLAPWAGVQTRVALFKEHLVARLAERPKSAIDAHNCFSIFAFQGVLVDAFQVFTQGVGKERLRKSLMQAFPCNAFTFTEFLERALARRMVWRTKHKLLHRCAVRKGRISLELKRHAAKKVKHLLWRVHYPRHVSRPKMIGREHIFREFEDSIYEVATQ</sequence>